<dbReference type="SUPFAM" id="SSF49344">
    <property type="entry name" value="CBD9-like"/>
    <property type="match status" value="1"/>
</dbReference>
<protein>
    <recommendedName>
        <fullName evidence="13">Cytochrome b561 domain-containing protein</fullName>
    </recommendedName>
</protein>
<feature type="domain" description="DOMON" evidence="9">
    <location>
        <begin position="46"/>
        <end position="167"/>
    </location>
</feature>
<dbReference type="Pfam" id="PF16010">
    <property type="entry name" value="CDH-cyt"/>
    <property type="match status" value="1"/>
</dbReference>
<evidence type="ECO:0000313" key="11">
    <source>
        <dbReference type="EMBL" id="KAI1868841.1"/>
    </source>
</evidence>
<keyword evidence="2" id="KW-0813">Transport</keyword>
<dbReference type="PANTHER" id="PTHR47797:SF1">
    <property type="entry name" value="CYTOCHROME B561 DOMAIN-CONTAINING PROTEIN-RELATED"/>
    <property type="match status" value="1"/>
</dbReference>
<dbReference type="CDD" id="cd08760">
    <property type="entry name" value="Cyt_b561_FRRS1_like"/>
    <property type="match status" value="1"/>
</dbReference>
<dbReference type="GO" id="GO:0016020">
    <property type="term" value="C:membrane"/>
    <property type="evidence" value="ECO:0007669"/>
    <property type="project" value="UniProtKB-SubCell"/>
</dbReference>
<evidence type="ECO:0000256" key="3">
    <source>
        <dbReference type="ARBA" id="ARBA00022692"/>
    </source>
</evidence>
<dbReference type="Gene3D" id="1.20.120.1770">
    <property type="match status" value="1"/>
</dbReference>
<keyword evidence="12" id="KW-1185">Reference proteome</keyword>
<keyword evidence="4" id="KW-0249">Electron transport</keyword>
<evidence type="ECO:0000256" key="2">
    <source>
        <dbReference type="ARBA" id="ARBA00022448"/>
    </source>
</evidence>
<keyword evidence="3 8" id="KW-0812">Transmembrane</keyword>
<evidence type="ECO:0000256" key="5">
    <source>
        <dbReference type="ARBA" id="ARBA00022989"/>
    </source>
</evidence>
<evidence type="ECO:0000256" key="1">
    <source>
        <dbReference type="ARBA" id="ARBA00004370"/>
    </source>
</evidence>
<proteinExistence type="predicted"/>
<dbReference type="InterPro" id="IPR005018">
    <property type="entry name" value="DOMON_domain"/>
</dbReference>
<dbReference type="Proteomes" id="UP000829685">
    <property type="component" value="Unassembled WGS sequence"/>
</dbReference>
<comment type="subcellular location">
    <subcellularLocation>
        <location evidence="1">Membrane</location>
    </subcellularLocation>
</comment>
<evidence type="ECO:0000259" key="10">
    <source>
        <dbReference type="PROSITE" id="PS50939"/>
    </source>
</evidence>
<dbReference type="InterPro" id="IPR006593">
    <property type="entry name" value="Cyt_b561/ferric_Rdtase_TM"/>
</dbReference>
<dbReference type="CDD" id="cd09630">
    <property type="entry name" value="CDH_like_cytochrome"/>
    <property type="match status" value="1"/>
</dbReference>
<feature type="transmembrane region" description="Helical" evidence="8">
    <location>
        <begin position="362"/>
        <end position="383"/>
    </location>
</feature>
<feature type="transmembrane region" description="Helical" evidence="8">
    <location>
        <begin position="337"/>
        <end position="356"/>
    </location>
</feature>
<dbReference type="Pfam" id="PF03188">
    <property type="entry name" value="Cytochrom_B561"/>
    <property type="match status" value="1"/>
</dbReference>
<feature type="transmembrane region" description="Helical" evidence="8">
    <location>
        <begin position="231"/>
        <end position="255"/>
    </location>
</feature>
<dbReference type="PROSITE" id="PS50836">
    <property type="entry name" value="DOMON"/>
    <property type="match status" value="1"/>
</dbReference>
<keyword evidence="6 8" id="KW-0472">Membrane</keyword>
<feature type="domain" description="Cytochrome b561" evidence="10">
    <location>
        <begin position="194"/>
        <end position="391"/>
    </location>
</feature>
<feature type="transmembrane region" description="Helical" evidence="8">
    <location>
        <begin position="299"/>
        <end position="317"/>
    </location>
</feature>
<dbReference type="EMBL" id="JAFIMR010000016">
    <property type="protein sequence ID" value="KAI1868841.1"/>
    <property type="molecule type" value="Genomic_DNA"/>
</dbReference>
<reference evidence="11" key="1">
    <citation type="submission" date="2021-03" db="EMBL/GenBank/DDBJ databases">
        <title>Revisited historic fungal species revealed as producer of novel bioactive compounds through whole genome sequencing and comparative genomics.</title>
        <authorList>
            <person name="Vignolle G.A."/>
            <person name="Hochenegger N."/>
            <person name="Mach R.L."/>
            <person name="Mach-Aigner A.R."/>
            <person name="Javad Rahimi M."/>
            <person name="Salim K.A."/>
            <person name="Chan C.M."/>
            <person name="Lim L.B.L."/>
            <person name="Cai F."/>
            <person name="Druzhinina I.S."/>
            <person name="U'Ren J.M."/>
            <person name="Derntl C."/>
        </authorList>
    </citation>
    <scope>NUCLEOTIDE SEQUENCE</scope>
    <source>
        <strain evidence="11">TUCIM 5799</strain>
    </source>
</reference>
<evidence type="ECO:0000313" key="12">
    <source>
        <dbReference type="Proteomes" id="UP000829685"/>
    </source>
</evidence>
<evidence type="ECO:0000256" key="6">
    <source>
        <dbReference type="ARBA" id="ARBA00023136"/>
    </source>
</evidence>
<dbReference type="Gene3D" id="2.60.40.1210">
    <property type="entry name" value="Cellobiose dehydrogenase, cytochrome domain"/>
    <property type="match status" value="1"/>
</dbReference>
<evidence type="ECO:0000256" key="8">
    <source>
        <dbReference type="SAM" id="Phobius"/>
    </source>
</evidence>
<feature type="region of interest" description="Disordered" evidence="7">
    <location>
        <begin position="412"/>
        <end position="466"/>
    </location>
</feature>
<dbReference type="AlphaFoldDB" id="A0A9P9WLE2"/>
<sequence>MLVFHDANYMKTNRIAAFCFVLGVEAQGINGTANDTLPSLFISPTADIAFALNVPSDSATDLYFSLMIPKSVTWGAIGLGSATMAGSLMLVVYSSDSSQNLTISPRIAYGHSEPVYTSDINVEALDGTGLKDGVRYVFNGRCTNCRSWNSGHVDVTSKSQSFLYATGPDGDIDSDDVRAPLKMHLNYGNFQLDMTHATSPGAVPVIPINNSTASVATTQGLSVSDKRDTAAMIHAIIMVFCFVGLFPFGVLILRLGNWVRWHAVNQGLALIGVIVGFGLGVHVSSFYNRSKSFSDPHQVIGILLFIFVICQFVLGFLHHRMFKKTQERTKLAPAHVWLGRIIIPVGVMNAFLGFRLAQSPQYYWILAGLVIFIFPVIALILLTKKLICKRWDRSKAAAGEQGGFDLEPWRQTEAQRGHGQQTAAPAGDYAPTQAAAQPDMRSYAHYQGSRDQRADLGSQPLPREYV</sequence>
<keyword evidence="5 8" id="KW-1133">Transmembrane helix</keyword>
<evidence type="ECO:0000259" key="9">
    <source>
        <dbReference type="PROSITE" id="PS50836"/>
    </source>
</evidence>
<feature type="transmembrane region" description="Helical" evidence="8">
    <location>
        <begin position="267"/>
        <end position="287"/>
    </location>
</feature>
<evidence type="ECO:0008006" key="13">
    <source>
        <dbReference type="Google" id="ProtNLM"/>
    </source>
</evidence>
<gene>
    <name evidence="11" type="ORF">JX265_006820</name>
</gene>
<name>A0A9P9WLE2_9PEZI</name>
<dbReference type="SMART" id="SM00665">
    <property type="entry name" value="B561"/>
    <property type="match status" value="1"/>
</dbReference>
<organism evidence="11 12">
    <name type="scientific">Neoarthrinium moseri</name>
    <dbReference type="NCBI Taxonomy" id="1658444"/>
    <lineage>
        <taxon>Eukaryota</taxon>
        <taxon>Fungi</taxon>
        <taxon>Dikarya</taxon>
        <taxon>Ascomycota</taxon>
        <taxon>Pezizomycotina</taxon>
        <taxon>Sordariomycetes</taxon>
        <taxon>Xylariomycetidae</taxon>
        <taxon>Amphisphaeriales</taxon>
        <taxon>Apiosporaceae</taxon>
        <taxon>Neoarthrinium</taxon>
    </lineage>
</organism>
<evidence type="ECO:0000256" key="7">
    <source>
        <dbReference type="SAM" id="MobiDB-lite"/>
    </source>
</evidence>
<dbReference type="SMART" id="SM00664">
    <property type="entry name" value="DoH"/>
    <property type="match status" value="1"/>
</dbReference>
<dbReference type="InterPro" id="IPR015920">
    <property type="entry name" value="Cellobiose_DH-like_cyt"/>
</dbReference>
<accession>A0A9P9WLE2</accession>
<dbReference type="PANTHER" id="PTHR47797">
    <property type="entry name" value="DEHYDROGENASE, PUTATIVE (AFU_ORTHOLOGUE AFUA_8G05805)-RELATED"/>
    <property type="match status" value="1"/>
</dbReference>
<comment type="caution">
    <text evidence="11">The sequence shown here is derived from an EMBL/GenBank/DDBJ whole genome shotgun (WGS) entry which is preliminary data.</text>
</comment>
<evidence type="ECO:0000256" key="4">
    <source>
        <dbReference type="ARBA" id="ARBA00022982"/>
    </source>
</evidence>
<dbReference type="PROSITE" id="PS50939">
    <property type="entry name" value="CYTOCHROME_B561"/>
    <property type="match status" value="1"/>
</dbReference>